<evidence type="ECO:0000313" key="3">
    <source>
        <dbReference type="Proteomes" id="UP000483035"/>
    </source>
</evidence>
<gene>
    <name evidence="2" type="ORF">GR212_27820</name>
</gene>
<feature type="compositionally biased region" description="Polar residues" evidence="1">
    <location>
        <begin position="1"/>
        <end position="11"/>
    </location>
</feature>
<comment type="caution">
    <text evidence="2">The sequence shown here is derived from an EMBL/GenBank/DDBJ whole genome shotgun (WGS) entry which is preliminary data.</text>
</comment>
<organism evidence="2 3">
    <name type="scientific">Rhizobium lusitanum</name>
    <dbReference type="NCBI Taxonomy" id="293958"/>
    <lineage>
        <taxon>Bacteria</taxon>
        <taxon>Pseudomonadati</taxon>
        <taxon>Pseudomonadota</taxon>
        <taxon>Alphaproteobacteria</taxon>
        <taxon>Hyphomicrobiales</taxon>
        <taxon>Rhizobiaceae</taxon>
        <taxon>Rhizobium/Agrobacterium group</taxon>
        <taxon>Rhizobium</taxon>
    </lineage>
</organism>
<dbReference type="AlphaFoldDB" id="A0A6L9UGV3"/>
<dbReference type="RefSeq" id="WP_163991631.1">
    <property type="nucleotide sequence ID" value="NZ_WUEY01000018.1"/>
</dbReference>
<evidence type="ECO:0000313" key="2">
    <source>
        <dbReference type="EMBL" id="NEI73367.1"/>
    </source>
</evidence>
<dbReference type="Proteomes" id="UP000483035">
    <property type="component" value="Unassembled WGS sequence"/>
</dbReference>
<reference evidence="2 3" key="1">
    <citation type="submission" date="2019-12" db="EMBL/GenBank/DDBJ databases">
        <title>Rhizobium genotypes associated with high levels of biological nitrogen fixation by grain legumes in a temperate-maritime cropping system.</title>
        <authorList>
            <person name="Maluk M."/>
            <person name="Francesc Ferrando Molina F."/>
            <person name="Lopez Del Egido L."/>
            <person name="Lafos M."/>
            <person name="Langarica-Fuentes A."/>
            <person name="Gebre Yohannes G."/>
            <person name="Young M.W."/>
            <person name="Martin P."/>
            <person name="Gantlett R."/>
            <person name="Kenicer G."/>
            <person name="Hawes C."/>
            <person name="Begg G.S."/>
            <person name="Quilliam R.S."/>
            <person name="Squire G.R."/>
            <person name="Poole P.S."/>
            <person name="Young P.W."/>
            <person name="Iannetta P.M."/>
            <person name="James E.K."/>
        </authorList>
    </citation>
    <scope>NUCLEOTIDE SEQUENCE [LARGE SCALE GENOMIC DNA]</scope>
    <source>
        <strain evidence="2 3">JHI1118</strain>
    </source>
</reference>
<evidence type="ECO:0000256" key="1">
    <source>
        <dbReference type="SAM" id="MobiDB-lite"/>
    </source>
</evidence>
<protein>
    <submittedName>
        <fullName evidence="2">Uncharacterized protein</fullName>
    </submittedName>
</protein>
<sequence>MPNTKNSTRTPASPHKAKAIPRGFRKHSSWWRSEVPKLIEQISAVLADTDAPRGPRAVLIEPRFVSFPLQSELTGELMRSKMGEVCYGLPLPSTVTLGDIGNALQGDALHHLVAAHLWLQEVDAISLRGSGGMQTTSVSTLIEHVKAAAADFSAAVERISASNA</sequence>
<accession>A0A6L9UGV3</accession>
<proteinExistence type="predicted"/>
<feature type="region of interest" description="Disordered" evidence="1">
    <location>
        <begin position="1"/>
        <end position="20"/>
    </location>
</feature>
<dbReference type="EMBL" id="WUEY01000018">
    <property type="protein sequence ID" value="NEI73367.1"/>
    <property type="molecule type" value="Genomic_DNA"/>
</dbReference>
<name>A0A6L9UGV3_9HYPH</name>